<organism evidence="2 3">
    <name type="scientific">Prevotella koreensis</name>
    <dbReference type="NCBI Taxonomy" id="2490854"/>
    <lineage>
        <taxon>Bacteria</taxon>
        <taxon>Pseudomonadati</taxon>
        <taxon>Bacteroidota</taxon>
        <taxon>Bacteroidia</taxon>
        <taxon>Bacteroidales</taxon>
        <taxon>Prevotellaceae</taxon>
        <taxon>Prevotella</taxon>
    </lineage>
</organism>
<name>A0A3S0PTV3_9BACT</name>
<keyword evidence="3" id="KW-1185">Reference proteome</keyword>
<keyword evidence="1" id="KW-0472">Membrane</keyword>
<dbReference type="RefSeq" id="WP_126677979.1">
    <property type="nucleotide sequence ID" value="NZ_CAUTUZ010000001.1"/>
</dbReference>
<keyword evidence="1" id="KW-1133">Transmembrane helix</keyword>
<evidence type="ECO:0000313" key="3">
    <source>
        <dbReference type="Proteomes" id="UP000278983"/>
    </source>
</evidence>
<proteinExistence type="predicted"/>
<accession>A0A3S0PTV3</accession>
<feature type="transmembrane region" description="Helical" evidence="1">
    <location>
        <begin position="38"/>
        <end position="57"/>
    </location>
</feature>
<keyword evidence="1" id="KW-0812">Transmembrane</keyword>
<comment type="caution">
    <text evidence="2">The sequence shown here is derived from an EMBL/GenBank/DDBJ whole genome shotgun (WGS) entry which is preliminary data.</text>
</comment>
<dbReference type="EMBL" id="RYYU01000001">
    <property type="protein sequence ID" value="RUL58902.1"/>
    <property type="molecule type" value="Genomic_DNA"/>
</dbReference>
<gene>
    <name evidence="2" type="ORF">EHV08_03375</name>
</gene>
<evidence type="ECO:0000256" key="1">
    <source>
        <dbReference type="SAM" id="Phobius"/>
    </source>
</evidence>
<reference evidence="2 3" key="1">
    <citation type="submission" date="2018-12" db="EMBL/GenBank/DDBJ databases">
        <title>Genome sequencing of Prevotella sp. KCOM 3155 (= JS262).</title>
        <authorList>
            <person name="Kook J.-K."/>
            <person name="Park S.-N."/>
            <person name="Lim Y.K."/>
        </authorList>
    </citation>
    <scope>NUCLEOTIDE SEQUENCE [LARGE SCALE GENOMIC DNA]</scope>
    <source>
        <strain evidence="2 3">KCOM 3155</strain>
    </source>
</reference>
<evidence type="ECO:0000313" key="2">
    <source>
        <dbReference type="EMBL" id="RUL58902.1"/>
    </source>
</evidence>
<protein>
    <submittedName>
        <fullName evidence="2">Uncharacterized protein</fullName>
    </submittedName>
</protein>
<dbReference type="AlphaFoldDB" id="A0A3S0PTV3"/>
<sequence length="64" mass="7023">MKNLIRIIKPYAGLVAIYTGALLLLLSFLFGWTSSNALLFILLFLVIGGVIVHVAIIKSSDFNE</sequence>
<dbReference type="Proteomes" id="UP000278983">
    <property type="component" value="Unassembled WGS sequence"/>
</dbReference>
<feature type="transmembrane region" description="Helical" evidence="1">
    <location>
        <begin position="12"/>
        <end position="32"/>
    </location>
</feature>